<dbReference type="InterPro" id="IPR020904">
    <property type="entry name" value="Sc_DH/Rdtase_CS"/>
</dbReference>
<comment type="similarity">
    <text evidence="1">Belongs to the short-chain dehydrogenases/reductases (SDR) family.</text>
</comment>
<dbReference type="FunFam" id="3.40.50.720:FF:000084">
    <property type="entry name" value="Short-chain dehydrogenase reductase"/>
    <property type="match status" value="1"/>
</dbReference>
<dbReference type="AlphaFoldDB" id="A0A1I1IJ63"/>
<dbReference type="InterPro" id="IPR036291">
    <property type="entry name" value="NAD(P)-bd_dom_sf"/>
</dbReference>
<dbReference type="PRINTS" id="PR00081">
    <property type="entry name" value="GDHRDH"/>
</dbReference>
<proteinExistence type="inferred from homology"/>
<dbReference type="EMBL" id="FOLL01000009">
    <property type="protein sequence ID" value="SFC36011.1"/>
    <property type="molecule type" value="Genomic_DNA"/>
</dbReference>
<dbReference type="PROSITE" id="PS00061">
    <property type="entry name" value="ADH_SHORT"/>
    <property type="match status" value="1"/>
</dbReference>
<dbReference type="Gene3D" id="3.40.50.720">
    <property type="entry name" value="NAD(P)-binding Rossmann-like Domain"/>
    <property type="match status" value="1"/>
</dbReference>
<sequence length="281" mass="30381">MFAANKGSRLLFIFSVSTRKKTAMDKLKDKVALITGSDSGIGRAIALAYAGEGAKVVVTYRSDEDGGRRTTEDIRAQGGEAICLQLDVTDEAQVIRAFDRIIEAYGRVDILVNNAGVNGSNIPVADLDTETFDRCIKTNLYGPFFCCREYLRRRSDSSTAGSIIFISSIHEDVNTAGNADYNASKAGIKNFSRSLALELAERQVRVNNIAPGMILTEMNQEAVEDDAVRREKEQHIPMKRAGKPQDVANVAVFLASSDSGYVTGATYAVDGGLMIHLGQGA</sequence>
<accession>A0A1I1IJ63</accession>
<dbReference type="Pfam" id="PF13561">
    <property type="entry name" value="adh_short_C2"/>
    <property type="match status" value="1"/>
</dbReference>
<keyword evidence="3" id="KW-1185">Reference proteome</keyword>
<dbReference type="GO" id="GO:0016616">
    <property type="term" value="F:oxidoreductase activity, acting on the CH-OH group of donors, NAD or NADP as acceptor"/>
    <property type="evidence" value="ECO:0007669"/>
    <property type="project" value="TreeGrafter"/>
</dbReference>
<dbReference type="NCBIfam" id="NF005559">
    <property type="entry name" value="PRK07231.1"/>
    <property type="match status" value="1"/>
</dbReference>
<protein>
    <submittedName>
        <fullName evidence="2">Glucose 1-dehydrogenase</fullName>
    </submittedName>
</protein>
<dbReference type="PRINTS" id="PR00080">
    <property type="entry name" value="SDRFAMILY"/>
</dbReference>
<gene>
    <name evidence="2" type="ORF">SAMN05421747_10988</name>
</gene>
<dbReference type="PANTHER" id="PTHR42760:SF132">
    <property type="entry name" value="SHORT-CHAIN DEHYDROGENASE_REDUCTASE FAMILY PROTEIN"/>
    <property type="match status" value="1"/>
</dbReference>
<dbReference type="Proteomes" id="UP000199577">
    <property type="component" value="Unassembled WGS sequence"/>
</dbReference>
<organism evidence="2 3">
    <name type="scientific">Parapedobacter composti</name>
    <dbReference type="NCBI Taxonomy" id="623281"/>
    <lineage>
        <taxon>Bacteria</taxon>
        <taxon>Pseudomonadati</taxon>
        <taxon>Bacteroidota</taxon>
        <taxon>Sphingobacteriia</taxon>
        <taxon>Sphingobacteriales</taxon>
        <taxon>Sphingobacteriaceae</taxon>
        <taxon>Parapedobacter</taxon>
    </lineage>
</organism>
<evidence type="ECO:0000256" key="1">
    <source>
        <dbReference type="ARBA" id="ARBA00006484"/>
    </source>
</evidence>
<evidence type="ECO:0000313" key="3">
    <source>
        <dbReference type="Proteomes" id="UP000199577"/>
    </source>
</evidence>
<dbReference type="SUPFAM" id="SSF51735">
    <property type="entry name" value="NAD(P)-binding Rossmann-fold domains"/>
    <property type="match status" value="1"/>
</dbReference>
<dbReference type="PANTHER" id="PTHR42760">
    <property type="entry name" value="SHORT-CHAIN DEHYDROGENASES/REDUCTASES FAMILY MEMBER"/>
    <property type="match status" value="1"/>
</dbReference>
<dbReference type="InterPro" id="IPR002347">
    <property type="entry name" value="SDR_fam"/>
</dbReference>
<reference evidence="2 3" key="1">
    <citation type="submission" date="2016-10" db="EMBL/GenBank/DDBJ databases">
        <authorList>
            <person name="de Groot N.N."/>
        </authorList>
    </citation>
    <scope>NUCLEOTIDE SEQUENCE [LARGE SCALE GENOMIC DNA]</scope>
    <source>
        <strain evidence="2 3">DSM 22900</strain>
    </source>
</reference>
<dbReference type="STRING" id="623281.SAMN05421747_10988"/>
<name>A0A1I1IJ63_9SPHI</name>
<evidence type="ECO:0000313" key="2">
    <source>
        <dbReference type="EMBL" id="SFC36011.1"/>
    </source>
</evidence>